<sequence length="160" mass="17365">MFGRNDFGPALRKTQRICVFVIIDADMPALNSPSNAKTPVSKTTGKRHMIRSVAIRSAAANLRTALWLLTSAFILLIMFVSFGDVTMRTFAKPIPGAYEVTEIAVGAMVFAALPIVTLKNEHVSVTLLSALTARIAWLRWSPGWCSGFPGSCDPVPSNNQ</sequence>
<keyword evidence="2 7" id="KW-0813">Transport</keyword>
<dbReference type="GO" id="GO:0022857">
    <property type="term" value="F:transmembrane transporter activity"/>
    <property type="evidence" value="ECO:0007669"/>
    <property type="project" value="UniProtKB-UniRule"/>
</dbReference>
<evidence type="ECO:0000256" key="2">
    <source>
        <dbReference type="ARBA" id="ARBA00022448"/>
    </source>
</evidence>
<keyword evidence="7" id="KW-0997">Cell inner membrane</keyword>
<evidence type="ECO:0000256" key="4">
    <source>
        <dbReference type="ARBA" id="ARBA00022692"/>
    </source>
</evidence>
<comment type="similarity">
    <text evidence="7">Belongs to the TRAP transporter small permease family.</text>
</comment>
<feature type="transmembrane region" description="Helical" evidence="7">
    <location>
        <begin position="97"/>
        <end position="116"/>
    </location>
</feature>
<proteinExistence type="inferred from homology"/>
<keyword evidence="6 7" id="KW-0472">Membrane</keyword>
<gene>
    <name evidence="9" type="ORF">DA792_13625</name>
</gene>
<organism evidence="9 10">
    <name type="scientific">Celeribacter baekdonensis</name>
    <dbReference type="NCBI Taxonomy" id="875171"/>
    <lineage>
        <taxon>Bacteria</taxon>
        <taxon>Pseudomonadati</taxon>
        <taxon>Pseudomonadota</taxon>
        <taxon>Alphaproteobacteria</taxon>
        <taxon>Rhodobacterales</taxon>
        <taxon>Roseobacteraceae</taxon>
        <taxon>Celeribacter</taxon>
    </lineage>
</organism>
<accession>A0A2R4M4F7</accession>
<dbReference type="GO" id="GO:0005886">
    <property type="term" value="C:plasma membrane"/>
    <property type="evidence" value="ECO:0007669"/>
    <property type="project" value="UniProtKB-SubCell"/>
</dbReference>
<dbReference type="Pfam" id="PF04290">
    <property type="entry name" value="DctQ"/>
    <property type="match status" value="1"/>
</dbReference>
<dbReference type="EMBL" id="CP028475">
    <property type="protein sequence ID" value="AVW91987.1"/>
    <property type="molecule type" value="Genomic_DNA"/>
</dbReference>
<keyword evidence="5 7" id="KW-1133">Transmembrane helix</keyword>
<evidence type="ECO:0000256" key="5">
    <source>
        <dbReference type="ARBA" id="ARBA00022989"/>
    </source>
</evidence>
<dbReference type="InterPro" id="IPR055348">
    <property type="entry name" value="DctQ"/>
</dbReference>
<comment type="caution">
    <text evidence="7">Lacks conserved residue(s) required for the propagation of feature annotation.</text>
</comment>
<evidence type="ECO:0000259" key="8">
    <source>
        <dbReference type="Pfam" id="PF04290"/>
    </source>
</evidence>
<evidence type="ECO:0000313" key="9">
    <source>
        <dbReference type="EMBL" id="AVW91987.1"/>
    </source>
</evidence>
<feature type="transmembrane region" description="Helical" evidence="7">
    <location>
        <begin position="65"/>
        <end position="85"/>
    </location>
</feature>
<keyword evidence="4 7" id="KW-0812">Transmembrane</keyword>
<evidence type="ECO:0000256" key="3">
    <source>
        <dbReference type="ARBA" id="ARBA00022475"/>
    </source>
</evidence>
<comment type="function">
    <text evidence="7">Part of the tripartite ATP-independent periplasmic (TRAP) transport system.</text>
</comment>
<feature type="domain" description="Tripartite ATP-independent periplasmic transporters DctQ component" evidence="8">
    <location>
        <begin position="77"/>
        <end position="133"/>
    </location>
</feature>
<dbReference type="Proteomes" id="UP000241447">
    <property type="component" value="Chromosome"/>
</dbReference>
<protein>
    <recommendedName>
        <fullName evidence="7">TRAP transporter small permease protein</fullName>
    </recommendedName>
</protein>
<name>A0A2R4M4F7_9RHOB</name>
<dbReference type="AlphaFoldDB" id="A0A2R4M4F7"/>
<evidence type="ECO:0000256" key="1">
    <source>
        <dbReference type="ARBA" id="ARBA00004651"/>
    </source>
</evidence>
<reference evidence="9 10" key="1">
    <citation type="submission" date="2018-03" db="EMBL/GenBank/DDBJ databases">
        <title>The Complete Genome of Celeribacter baekdonensis strain LH4, a Thiosulfate-Oxidizing Alphaproteobacterium Isolated from Gulf of Mexico Continental Slope Sediments.</title>
        <authorList>
            <person name="Flood B.E."/>
            <person name="Bailey J.V."/>
            <person name="Leprich D."/>
        </authorList>
    </citation>
    <scope>NUCLEOTIDE SEQUENCE [LARGE SCALE GENOMIC DNA]</scope>
    <source>
        <strain evidence="9 10">LH4</strain>
    </source>
</reference>
<comment type="subunit">
    <text evidence="7">The complex comprises the extracytoplasmic solute receptor protein and the two transmembrane proteins.</text>
</comment>
<evidence type="ECO:0000256" key="7">
    <source>
        <dbReference type="RuleBase" id="RU369079"/>
    </source>
</evidence>
<dbReference type="KEGG" id="cbak:DA792_13625"/>
<comment type="subcellular location">
    <subcellularLocation>
        <location evidence="7">Cell inner membrane</location>
        <topology evidence="7">Multi-pass membrane protein</topology>
    </subcellularLocation>
    <subcellularLocation>
        <location evidence="1">Cell membrane</location>
        <topology evidence="1">Multi-pass membrane protein</topology>
    </subcellularLocation>
</comment>
<evidence type="ECO:0000256" key="6">
    <source>
        <dbReference type="ARBA" id="ARBA00023136"/>
    </source>
</evidence>
<keyword evidence="3" id="KW-1003">Cell membrane</keyword>
<evidence type="ECO:0000313" key="10">
    <source>
        <dbReference type="Proteomes" id="UP000241447"/>
    </source>
</evidence>